<dbReference type="Pfam" id="PF05193">
    <property type="entry name" value="Peptidase_M16_C"/>
    <property type="match status" value="1"/>
</dbReference>
<accession>A0ABU0M481</accession>
<dbReference type="RefSeq" id="WP_266280555.1">
    <property type="nucleotide sequence ID" value="NZ_JAPKNF010000001.1"/>
</dbReference>
<keyword evidence="3" id="KW-0482">Metalloprotease</keyword>
<dbReference type="PANTHER" id="PTHR11851">
    <property type="entry name" value="METALLOPROTEASE"/>
    <property type="match status" value="1"/>
</dbReference>
<feature type="domain" description="Peptidase M16 C-terminal" evidence="6">
    <location>
        <begin position="224"/>
        <end position="405"/>
    </location>
</feature>
<evidence type="ECO:0000256" key="4">
    <source>
        <dbReference type="RuleBase" id="RU004447"/>
    </source>
</evidence>
<dbReference type="GO" id="GO:0006508">
    <property type="term" value="P:proteolysis"/>
    <property type="evidence" value="ECO:0007669"/>
    <property type="project" value="UniProtKB-KW"/>
</dbReference>
<comment type="similarity">
    <text evidence="2 4">Belongs to the peptidase M16 family.</text>
</comment>
<dbReference type="Pfam" id="PF00675">
    <property type="entry name" value="Peptidase_M16"/>
    <property type="match status" value="1"/>
</dbReference>
<dbReference type="PANTHER" id="PTHR11851:SF49">
    <property type="entry name" value="MITOCHONDRIAL-PROCESSING PEPTIDASE SUBUNIT ALPHA"/>
    <property type="match status" value="1"/>
</dbReference>
<gene>
    <name evidence="7" type="ORF">QO015_001361</name>
</gene>
<dbReference type="Gene3D" id="3.30.830.10">
    <property type="entry name" value="Metalloenzyme, LuxS/M16 peptidase-like"/>
    <property type="match status" value="2"/>
</dbReference>
<keyword evidence="8" id="KW-1185">Reference proteome</keyword>
<proteinExistence type="inferred from homology"/>
<evidence type="ECO:0000259" key="6">
    <source>
        <dbReference type="Pfam" id="PF05193"/>
    </source>
</evidence>
<evidence type="ECO:0000256" key="2">
    <source>
        <dbReference type="ARBA" id="ARBA00007261"/>
    </source>
</evidence>
<reference evidence="7 8" key="1">
    <citation type="submission" date="2023-07" db="EMBL/GenBank/DDBJ databases">
        <title>Genomic Encyclopedia of Type Strains, Phase IV (KMG-IV): sequencing the most valuable type-strain genomes for metagenomic binning, comparative biology and taxonomic classification.</title>
        <authorList>
            <person name="Goeker M."/>
        </authorList>
    </citation>
    <scope>NUCLEOTIDE SEQUENCE [LARGE SCALE GENOMIC DNA]</scope>
    <source>
        <strain evidence="7 8">B1-1</strain>
    </source>
</reference>
<feature type="domain" description="Peptidase M16 N-terminal" evidence="5">
    <location>
        <begin position="70"/>
        <end position="215"/>
    </location>
</feature>
<dbReference type="EC" id="3.4.24.-" evidence="7"/>
<evidence type="ECO:0000313" key="7">
    <source>
        <dbReference type="EMBL" id="MDQ0515748.1"/>
    </source>
</evidence>
<sequence length="480" mass="50994">MDQRVSTPASGIRRASFLAAIGLSAVILSAPAVGRAAPADAPAHPAAPMAAPVRIAPDATTFSLSNGMQVVVVPDHRAPIVTHMVWYKVGAADDPPGKSGIAHFLEHLMFKGTKAHPAGEFSSKVSEGGGQENAFTTADATAYYQTIGKQQLGTLMAFEADRMDGLVIDDAVAAPERDVILEERRMRVDNNPASQLGEAINAALYQNHHYGIPIIGWQHEMQGLTAEDALALYRRYYTPNNAILVVAGDVTPDEVRRQAEATFGRVKVRAEPGPRHRPMEPPPLAARTVTLADPRVTEPSWTRNYLVPSYASAKPGEAEALDVLADILGRGPTSRLYRQLVVKDGIAASAGAYYSGEALDYGSFAVYAAPRGDVPLAKLEAAVDAVIVDIRDHGVTPDELDAAKRRTRAMAIYAQDSQSVLARIIGTAMATGQPLEAVQEWPSRIGDVTAADITAAAAAYLDARRSVTGSLIPAPAQGRS</sequence>
<evidence type="ECO:0000256" key="1">
    <source>
        <dbReference type="ARBA" id="ARBA00001947"/>
    </source>
</evidence>
<dbReference type="InterPro" id="IPR011249">
    <property type="entry name" value="Metalloenz_LuxS/M16"/>
</dbReference>
<dbReference type="PROSITE" id="PS00143">
    <property type="entry name" value="INSULINASE"/>
    <property type="match status" value="1"/>
</dbReference>
<keyword evidence="7" id="KW-0645">Protease</keyword>
<dbReference type="InterPro" id="IPR006311">
    <property type="entry name" value="TAT_signal"/>
</dbReference>
<dbReference type="InterPro" id="IPR001431">
    <property type="entry name" value="Pept_M16_Zn_BS"/>
</dbReference>
<dbReference type="GO" id="GO:0008233">
    <property type="term" value="F:peptidase activity"/>
    <property type="evidence" value="ECO:0007669"/>
    <property type="project" value="UniProtKB-KW"/>
</dbReference>
<name>A0ABU0M481_9HYPH</name>
<dbReference type="InterPro" id="IPR011765">
    <property type="entry name" value="Pept_M16_N"/>
</dbReference>
<organism evidence="7 8">
    <name type="scientific">Kaistia geumhonensis</name>
    <dbReference type="NCBI Taxonomy" id="410839"/>
    <lineage>
        <taxon>Bacteria</taxon>
        <taxon>Pseudomonadati</taxon>
        <taxon>Pseudomonadota</taxon>
        <taxon>Alphaproteobacteria</taxon>
        <taxon>Hyphomicrobiales</taxon>
        <taxon>Kaistiaceae</taxon>
        <taxon>Kaistia</taxon>
    </lineage>
</organism>
<dbReference type="SUPFAM" id="SSF63411">
    <property type="entry name" value="LuxS/MPP-like metallohydrolase"/>
    <property type="match status" value="2"/>
</dbReference>
<dbReference type="Proteomes" id="UP001223743">
    <property type="component" value="Unassembled WGS sequence"/>
</dbReference>
<comment type="cofactor">
    <cofactor evidence="1">
        <name>Zn(2+)</name>
        <dbReference type="ChEBI" id="CHEBI:29105"/>
    </cofactor>
</comment>
<evidence type="ECO:0000259" key="5">
    <source>
        <dbReference type="Pfam" id="PF00675"/>
    </source>
</evidence>
<evidence type="ECO:0000313" key="8">
    <source>
        <dbReference type="Proteomes" id="UP001223743"/>
    </source>
</evidence>
<protein>
    <submittedName>
        <fullName evidence="7">Zinc protease</fullName>
        <ecNumber evidence="7">3.4.24.-</ecNumber>
    </submittedName>
</protein>
<dbReference type="PROSITE" id="PS51318">
    <property type="entry name" value="TAT"/>
    <property type="match status" value="1"/>
</dbReference>
<comment type="caution">
    <text evidence="7">The sequence shown here is derived from an EMBL/GenBank/DDBJ whole genome shotgun (WGS) entry which is preliminary data.</text>
</comment>
<dbReference type="EMBL" id="JAUSWJ010000001">
    <property type="protein sequence ID" value="MDQ0515748.1"/>
    <property type="molecule type" value="Genomic_DNA"/>
</dbReference>
<dbReference type="InterPro" id="IPR050361">
    <property type="entry name" value="MPP/UQCRC_Complex"/>
</dbReference>
<keyword evidence="7" id="KW-0378">Hydrolase</keyword>
<evidence type="ECO:0000256" key="3">
    <source>
        <dbReference type="ARBA" id="ARBA00023049"/>
    </source>
</evidence>
<dbReference type="InterPro" id="IPR007863">
    <property type="entry name" value="Peptidase_M16_C"/>
</dbReference>